<feature type="transmembrane region" description="Helical" evidence="8">
    <location>
        <begin position="85"/>
        <end position="105"/>
    </location>
</feature>
<evidence type="ECO:0008006" key="11">
    <source>
        <dbReference type="Google" id="ProtNLM"/>
    </source>
</evidence>
<evidence type="ECO:0000256" key="5">
    <source>
        <dbReference type="ARBA" id="ARBA00022692"/>
    </source>
</evidence>
<feature type="transmembrane region" description="Helical" evidence="8">
    <location>
        <begin position="432"/>
        <end position="453"/>
    </location>
</feature>
<keyword evidence="4" id="KW-1003">Cell membrane</keyword>
<dbReference type="PANTHER" id="PTHR30330">
    <property type="entry name" value="AGSS FAMILY TRANSPORTER, SODIUM-ALANINE"/>
    <property type="match status" value="1"/>
</dbReference>
<feature type="transmembrane region" description="Helical" evidence="8">
    <location>
        <begin position="199"/>
        <end position="221"/>
    </location>
</feature>
<evidence type="ECO:0000256" key="7">
    <source>
        <dbReference type="ARBA" id="ARBA00023136"/>
    </source>
</evidence>
<evidence type="ECO:0000256" key="6">
    <source>
        <dbReference type="ARBA" id="ARBA00022989"/>
    </source>
</evidence>
<dbReference type="Proteomes" id="UP000075531">
    <property type="component" value="Unassembled WGS sequence"/>
</dbReference>
<dbReference type="AlphaFoldDB" id="A0A151B3R5"/>
<comment type="caution">
    <text evidence="9">The sequence shown here is derived from an EMBL/GenBank/DDBJ whole genome shotgun (WGS) entry which is preliminary data.</text>
</comment>
<evidence type="ECO:0000313" key="9">
    <source>
        <dbReference type="EMBL" id="KYH34569.1"/>
    </source>
</evidence>
<evidence type="ECO:0000256" key="4">
    <source>
        <dbReference type="ARBA" id="ARBA00022475"/>
    </source>
</evidence>
<dbReference type="RefSeq" id="WP_242863886.1">
    <property type="nucleotide sequence ID" value="NZ_LTBA01000014.1"/>
</dbReference>
<accession>A0A151B3R5</accession>
<dbReference type="PANTHER" id="PTHR30330:SF7">
    <property type="entry name" value="SODIUM_PROTON-DEPENDENT ALANINE CARRIER PROTEIN YRBD-RELATED"/>
    <property type="match status" value="1"/>
</dbReference>
<feature type="transmembrane region" description="Helical" evidence="8">
    <location>
        <begin position="162"/>
        <end position="187"/>
    </location>
</feature>
<dbReference type="PRINTS" id="PR00175">
    <property type="entry name" value="NAALASMPORT"/>
</dbReference>
<evidence type="ECO:0000256" key="3">
    <source>
        <dbReference type="ARBA" id="ARBA00022448"/>
    </source>
</evidence>
<keyword evidence="10" id="KW-1185">Reference proteome</keyword>
<evidence type="ECO:0000256" key="2">
    <source>
        <dbReference type="ARBA" id="ARBA00009261"/>
    </source>
</evidence>
<dbReference type="PATRIC" id="fig|1121338.3.peg.1541"/>
<dbReference type="GO" id="GO:0005886">
    <property type="term" value="C:plasma membrane"/>
    <property type="evidence" value="ECO:0007669"/>
    <property type="project" value="UniProtKB-SubCell"/>
</dbReference>
<dbReference type="InterPro" id="IPR001463">
    <property type="entry name" value="Na/Ala_symport"/>
</dbReference>
<keyword evidence="5 8" id="KW-0812">Transmembrane</keyword>
<keyword evidence="3" id="KW-0813">Transport</keyword>
<reference evidence="9 10" key="1">
    <citation type="submission" date="2016-02" db="EMBL/GenBank/DDBJ databases">
        <title>Genome sequence of Clostridium tepidiprofundi DSM 19306.</title>
        <authorList>
            <person name="Poehlein A."/>
            <person name="Daniel R."/>
        </authorList>
    </citation>
    <scope>NUCLEOTIDE SEQUENCE [LARGE SCALE GENOMIC DNA]</scope>
    <source>
        <strain evidence="9 10">DSM 19306</strain>
    </source>
</reference>
<comment type="subcellular location">
    <subcellularLocation>
        <location evidence="1">Cell membrane</location>
        <topology evidence="1">Multi-pass membrane protein</topology>
    </subcellularLocation>
</comment>
<comment type="similarity">
    <text evidence="2">Belongs to the alanine or glycine:cation symporter (AGCS) (TC 2.A.25) family.</text>
</comment>
<organism evidence="9 10">
    <name type="scientific">Clostridium tepidiprofundi DSM 19306</name>
    <dbReference type="NCBI Taxonomy" id="1121338"/>
    <lineage>
        <taxon>Bacteria</taxon>
        <taxon>Bacillati</taxon>
        <taxon>Bacillota</taxon>
        <taxon>Clostridia</taxon>
        <taxon>Eubacteriales</taxon>
        <taxon>Clostridiaceae</taxon>
        <taxon>Clostridium</taxon>
    </lineage>
</organism>
<sequence length="462" mass="52234">MYYNYHIDKYLTNKLHIQNVMTGVEFIFKLIDKIIELINMCLWNVFLPVFIIVALYITYRTVKFIDTISVKDKTMWEFSKIKNSLFVSLSSKIGTGAIIGVLAAMRKASYNGIGGEGIVLWVIIGMLLLVPVTYSEVLFSMITKKTPKDFIAYNVTDKASVVYSVGLTILYSFGFVGFQLTGIQSIIKIVFKQKFNYEFTYSSMMFCVILPLIIVVSLIVILKSYKLFINVLGFLISFMVLAYVIFFIAFLVSTADFIPKYLVLVWNDFIRFRSASIGIPIGFIVGLQRIIQTSETALGTSALSSADAKNSPRREAIIQVISTVITIFIAVVITSYVFTYGRYNVSGINLSANGFERILAYLRSAISVTGYWGGMVIIIFFILSGFTTVLGSFHFLNRTMSLSENRRILFYISLITLSGILSISNFDTIFEVVNLLMFIVSFINILAMLIFAIKNIYDFKIR</sequence>
<feature type="transmembrane region" description="Helical" evidence="8">
    <location>
        <begin position="37"/>
        <end position="59"/>
    </location>
</feature>
<feature type="transmembrane region" description="Helical" evidence="8">
    <location>
        <begin position="227"/>
        <end position="252"/>
    </location>
</feature>
<dbReference type="EMBL" id="LTBA01000014">
    <property type="protein sequence ID" value="KYH34569.1"/>
    <property type="molecule type" value="Genomic_DNA"/>
</dbReference>
<evidence type="ECO:0000313" key="10">
    <source>
        <dbReference type="Proteomes" id="UP000075531"/>
    </source>
</evidence>
<feature type="transmembrane region" description="Helical" evidence="8">
    <location>
        <begin position="408"/>
        <end position="426"/>
    </location>
</feature>
<protein>
    <recommendedName>
        <fullName evidence="11">Amino-acid carrier protein AlsT</fullName>
    </recommendedName>
</protein>
<dbReference type="Pfam" id="PF01235">
    <property type="entry name" value="Na_Ala_symp"/>
    <property type="match status" value="1"/>
</dbReference>
<feature type="transmembrane region" description="Helical" evidence="8">
    <location>
        <begin position="316"/>
        <end position="338"/>
    </location>
</feature>
<evidence type="ECO:0000256" key="1">
    <source>
        <dbReference type="ARBA" id="ARBA00004651"/>
    </source>
</evidence>
<dbReference type="GO" id="GO:0005283">
    <property type="term" value="F:amino acid:sodium symporter activity"/>
    <property type="evidence" value="ECO:0007669"/>
    <property type="project" value="InterPro"/>
</dbReference>
<feature type="transmembrane region" description="Helical" evidence="8">
    <location>
        <begin position="117"/>
        <end position="142"/>
    </location>
</feature>
<gene>
    <name evidence="9" type="ORF">CLTEP_14970</name>
</gene>
<keyword evidence="6 8" id="KW-1133">Transmembrane helix</keyword>
<dbReference type="STRING" id="1121338.CLTEP_14970"/>
<feature type="transmembrane region" description="Helical" evidence="8">
    <location>
        <begin position="371"/>
        <end position="396"/>
    </location>
</feature>
<name>A0A151B3R5_9CLOT</name>
<evidence type="ECO:0000256" key="8">
    <source>
        <dbReference type="SAM" id="Phobius"/>
    </source>
</evidence>
<keyword evidence="7 8" id="KW-0472">Membrane</keyword>
<proteinExistence type="inferred from homology"/>